<comment type="caution">
    <text evidence="2">The sequence shown here is derived from an EMBL/GenBank/DDBJ whole genome shotgun (WGS) entry which is preliminary data.</text>
</comment>
<gene>
    <name evidence="2" type="ORF">Golax_017370</name>
</gene>
<keyword evidence="1" id="KW-1133">Transmembrane helix</keyword>
<accession>A0A7J8Z0P5</accession>
<dbReference type="Proteomes" id="UP000593574">
    <property type="component" value="Unassembled WGS sequence"/>
</dbReference>
<protein>
    <submittedName>
        <fullName evidence="2">Uncharacterized protein</fullName>
    </submittedName>
</protein>
<reference evidence="2 3" key="1">
    <citation type="journal article" date="2019" name="Genome Biol. Evol.">
        <title>Insights into the evolution of the New World diploid cottons (Gossypium, subgenus Houzingenia) based on genome sequencing.</title>
        <authorList>
            <person name="Grover C.E."/>
            <person name="Arick M.A. 2nd"/>
            <person name="Thrash A."/>
            <person name="Conover J.L."/>
            <person name="Sanders W.S."/>
            <person name="Peterson D.G."/>
            <person name="Frelichowski J.E."/>
            <person name="Scheffler J.A."/>
            <person name="Scheffler B.E."/>
            <person name="Wendel J.F."/>
        </authorList>
    </citation>
    <scope>NUCLEOTIDE SEQUENCE [LARGE SCALE GENOMIC DNA]</scope>
    <source>
        <strain evidence="2">4</strain>
        <tissue evidence="2">Leaf</tissue>
    </source>
</reference>
<feature type="transmembrane region" description="Helical" evidence="1">
    <location>
        <begin position="64"/>
        <end position="85"/>
    </location>
</feature>
<feature type="non-terminal residue" evidence="2">
    <location>
        <position position="1"/>
    </location>
</feature>
<keyword evidence="3" id="KW-1185">Reference proteome</keyword>
<feature type="transmembrane region" description="Helical" evidence="1">
    <location>
        <begin position="91"/>
        <end position="109"/>
    </location>
</feature>
<evidence type="ECO:0000256" key="1">
    <source>
        <dbReference type="SAM" id="Phobius"/>
    </source>
</evidence>
<keyword evidence="1" id="KW-0812">Transmembrane</keyword>
<keyword evidence="1" id="KW-0472">Membrane</keyword>
<evidence type="ECO:0000313" key="3">
    <source>
        <dbReference type="Proteomes" id="UP000593574"/>
    </source>
</evidence>
<organism evidence="2 3">
    <name type="scientific">Gossypium laxum</name>
    <dbReference type="NCBI Taxonomy" id="34288"/>
    <lineage>
        <taxon>Eukaryota</taxon>
        <taxon>Viridiplantae</taxon>
        <taxon>Streptophyta</taxon>
        <taxon>Embryophyta</taxon>
        <taxon>Tracheophyta</taxon>
        <taxon>Spermatophyta</taxon>
        <taxon>Magnoliopsida</taxon>
        <taxon>eudicotyledons</taxon>
        <taxon>Gunneridae</taxon>
        <taxon>Pentapetalae</taxon>
        <taxon>rosids</taxon>
        <taxon>malvids</taxon>
        <taxon>Malvales</taxon>
        <taxon>Malvaceae</taxon>
        <taxon>Malvoideae</taxon>
        <taxon>Gossypium</taxon>
    </lineage>
</organism>
<evidence type="ECO:0000313" key="2">
    <source>
        <dbReference type="EMBL" id="MBA0705162.1"/>
    </source>
</evidence>
<name>A0A7J8Z0P5_9ROSI</name>
<dbReference type="EMBL" id="JABEZV010000002">
    <property type="protein sequence ID" value="MBA0705162.1"/>
    <property type="molecule type" value="Genomic_DNA"/>
</dbReference>
<sequence length="129" mass="14378">MPKFEKTVVGSCKLGFSNGLHDVDSLGNDSGHQFAVKYLEKITFDHSKVHSTSSAVTIGKSCGLIVLELTLVFQAGFVLVMSFLKDFWVCIRLRLLLSICIQVVTFAKIQAFKMAKLWSEADEIILHLQ</sequence>
<dbReference type="AlphaFoldDB" id="A0A7J8Z0P5"/>
<proteinExistence type="predicted"/>